<proteinExistence type="predicted"/>
<name>A0ABD1LEK2_9FABA</name>
<protein>
    <submittedName>
        <fullName evidence="1">Uncharacterized protein</fullName>
    </submittedName>
</protein>
<reference evidence="1 2" key="1">
    <citation type="submission" date="2024-08" db="EMBL/GenBank/DDBJ databases">
        <title>Insights into the chromosomal genome structure of Flemingia macrophylla.</title>
        <authorList>
            <person name="Ding Y."/>
            <person name="Zhao Y."/>
            <person name="Bi W."/>
            <person name="Wu M."/>
            <person name="Zhao G."/>
            <person name="Gong Y."/>
            <person name="Li W."/>
            <person name="Zhang P."/>
        </authorList>
    </citation>
    <scope>NUCLEOTIDE SEQUENCE [LARGE SCALE GENOMIC DNA]</scope>
    <source>
        <strain evidence="1">DYQJB</strain>
        <tissue evidence="1">Leaf</tissue>
    </source>
</reference>
<sequence>MQEILAQNCCFGICEDPEGIAEGHESFNNEMKSLAFVGDTTPLFMRGDENKGGAFGTSILGGKGGGGGGCDGGKVLFSRIIGEICCCDRSRGVGWCCGGFKDAETELRREDTCE</sequence>
<evidence type="ECO:0000313" key="1">
    <source>
        <dbReference type="EMBL" id="KAL2321891.1"/>
    </source>
</evidence>
<dbReference type="AlphaFoldDB" id="A0ABD1LEK2"/>
<accession>A0ABD1LEK2</accession>
<dbReference type="Proteomes" id="UP001603857">
    <property type="component" value="Unassembled WGS sequence"/>
</dbReference>
<gene>
    <name evidence="1" type="ORF">Fmac_026270</name>
</gene>
<evidence type="ECO:0000313" key="2">
    <source>
        <dbReference type="Proteomes" id="UP001603857"/>
    </source>
</evidence>
<comment type="caution">
    <text evidence="1">The sequence shown here is derived from an EMBL/GenBank/DDBJ whole genome shotgun (WGS) entry which is preliminary data.</text>
</comment>
<keyword evidence="2" id="KW-1185">Reference proteome</keyword>
<dbReference type="EMBL" id="JBGMDY010000009">
    <property type="protein sequence ID" value="KAL2321891.1"/>
    <property type="molecule type" value="Genomic_DNA"/>
</dbReference>
<organism evidence="1 2">
    <name type="scientific">Flemingia macrophylla</name>
    <dbReference type="NCBI Taxonomy" id="520843"/>
    <lineage>
        <taxon>Eukaryota</taxon>
        <taxon>Viridiplantae</taxon>
        <taxon>Streptophyta</taxon>
        <taxon>Embryophyta</taxon>
        <taxon>Tracheophyta</taxon>
        <taxon>Spermatophyta</taxon>
        <taxon>Magnoliopsida</taxon>
        <taxon>eudicotyledons</taxon>
        <taxon>Gunneridae</taxon>
        <taxon>Pentapetalae</taxon>
        <taxon>rosids</taxon>
        <taxon>fabids</taxon>
        <taxon>Fabales</taxon>
        <taxon>Fabaceae</taxon>
        <taxon>Papilionoideae</taxon>
        <taxon>50 kb inversion clade</taxon>
        <taxon>NPAAA clade</taxon>
        <taxon>indigoferoid/millettioid clade</taxon>
        <taxon>Phaseoleae</taxon>
        <taxon>Flemingia</taxon>
    </lineage>
</organism>